<dbReference type="GO" id="GO:0004497">
    <property type="term" value="F:monooxygenase activity"/>
    <property type="evidence" value="ECO:0007669"/>
    <property type="project" value="UniProtKB-KW"/>
</dbReference>
<sequence>MVHHPDAFVTLTRVTVDDANRDAVLEILREIVALDATEPGTLVQTVQVDEENDQHVWLYELWASPHDRDLHRDNGAELRGRLAPLISVPFEVITCRPLFGHGLDLARLVTGE</sequence>
<organism evidence="2 3">
    <name type="scientific">Rhodococcus jostii</name>
    <dbReference type="NCBI Taxonomy" id="132919"/>
    <lineage>
        <taxon>Bacteria</taxon>
        <taxon>Bacillati</taxon>
        <taxon>Actinomycetota</taxon>
        <taxon>Actinomycetes</taxon>
        <taxon>Mycobacteriales</taxon>
        <taxon>Nocardiaceae</taxon>
        <taxon>Rhodococcus</taxon>
    </lineage>
</organism>
<dbReference type="InterPro" id="IPR011008">
    <property type="entry name" value="Dimeric_a/b-barrel"/>
</dbReference>
<keyword evidence="2" id="KW-0503">Monooxygenase</keyword>
<gene>
    <name evidence="2" type="ORF">SAMN04490220_0183</name>
</gene>
<dbReference type="InterPro" id="IPR007138">
    <property type="entry name" value="ABM_dom"/>
</dbReference>
<name>A0A1H4IN53_RHOJO</name>
<keyword evidence="2" id="KW-0560">Oxidoreductase</keyword>
<protein>
    <submittedName>
        <fullName evidence="2">Antibiotic biosynthesis monooxygenase</fullName>
    </submittedName>
</protein>
<evidence type="ECO:0000313" key="3">
    <source>
        <dbReference type="Proteomes" id="UP000183407"/>
    </source>
</evidence>
<reference evidence="3" key="1">
    <citation type="submission" date="2016-10" db="EMBL/GenBank/DDBJ databases">
        <authorList>
            <person name="Varghese N."/>
        </authorList>
    </citation>
    <scope>NUCLEOTIDE SEQUENCE [LARGE SCALE GENOMIC DNA]</scope>
    <source>
        <strain evidence="3">DSM 44719</strain>
    </source>
</reference>
<accession>A0A1H4IN53</accession>
<dbReference type="AlphaFoldDB" id="A0A1H4IN53"/>
<dbReference type="Proteomes" id="UP000183407">
    <property type="component" value="Unassembled WGS sequence"/>
</dbReference>
<dbReference type="SUPFAM" id="SSF54909">
    <property type="entry name" value="Dimeric alpha+beta barrel"/>
    <property type="match status" value="1"/>
</dbReference>
<evidence type="ECO:0000259" key="1">
    <source>
        <dbReference type="Pfam" id="PF03992"/>
    </source>
</evidence>
<dbReference type="Gene3D" id="3.30.70.100">
    <property type="match status" value="1"/>
</dbReference>
<evidence type="ECO:0000313" key="2">
    <source>
        <dbReference type="EMBL" id="SEB34728.1"/>
    </source>
</evidence>
<proteinExistence type="predicted"/>
<feature type="domain" description="ABM" evidence="1">
    <location>
        <begin position="8"/>
        <end position="74"/>
    </location>
</feature>
<dbReference type="Pfam" id="PF03992">
    <property type="entry name" value="ABM"/>
    <property type="match status" value="1"/>
</dbReference>
<dbReference type="EMBL" id="FNTL01000002">
    <property type="protein sequence ID" value="SEB34728.1"/>
    <property type="molecule type" value="Genomic_DNA"/>
</dbReference>